<keyword evidence="1" id="KW-0812">Transmembrane</keyword>
<feature type="transmembrane region" description="Helical" evidence="1">
    <location>
        <begin position="431"/>
        <end position="452"/>
    </location>
</feature>
<protein>
    <submittedName>
        <fullName evidence="2">Uncharacterized protein</fullName>
    </submittedName>
</protein>
<keyword evidence="1" id="KW-0472">Membrane</keyword>
<dbReference type="EMBL" id="BK016265">
    <property type="protein sequence ID" value="DAG05840.1"/>
    <property type="molecule type" value="Genomic_DNA"/>
</dbReference>
<keyword evidence="1" id="KW-1133">Transmembrane helix</keyword>
<name>A0A8S5VGP3_9CAUD</name>
<evidence type="ECO:0000313" key="2">
    <source>
        <dbReference type="EMBL" id="DAG05840.1"/>
    </source>
</evidence>
<proteinExistence type="predicted"/>
<sequence>MYNLPEYIAARRATSIVKSFIVDQRQYHASTDNGSEDISINLVNLDFSSVNKELIFINAKLKKLIEICSPGAICKRFLFVEPSSNIIIPLFLFETFEPSHCYIPIVITNRSILMISPFGVSSNGSIEWVRELMPTFTLQECKTDEDLEKLALSKLTYKDNNESKEITVIDAIRLNIEYFMSANQSTDKVITDAYFDVNTIYSREVSPDDPLLAKFSEKHEELSMESIMKITSDSTLPITEYDYIPIEVTTKDGNIYNSLNMVTEFGGNTVIKNLTPSPIDDYKDDPIIYLPIRDKGSVLLYLDSHIHYVGQNKVSIFNPLSNNYEEPVDMYEIFDEDFIPGKVSNEGFIGDIFKTIKIFGVRSGSLIYNMLVFLTKAPKKAFGFLWRTLKNTPILKSKIEFEKEEALRIQEKVLNDELDHGEEKMNTLRMLGLRGFFLTAITGTIIFLPWILSVQRRKLYSSRLKSVERVEYNLDAKLERLEHAYEAARSENNQEQVQSVLSQIQLVKFAKLKLIEYKREIIKKERIKYRTFDKDDTLTTRQRIDKMVSSGGFYNLNGEYGAKVLEDDGY</sequence>
<accession>A0A8S5VGP3</accession>
<organism evidence="2">
    <name type="scientific">Myoviridae sp. ctkfK18</name>
    <dbReference type="NCBI Taxonomy" id="2825165"/>
    <lineage>
        <taxon>Viruses</taxon>
        <taxon>Duplodnaviria</taxon>
        <taxon>Heunggongvirae</taxon>
        <taxon>Uroviricota</taxon>
        <taxon>Caudoviricetes</taxon>
    </lineage>
</organism>
<evidence type="ECO:0000256" key="1">
    <source>
        <dbReference type="SAM" id="Phobius"/>
    </source>
</evidence>
<reference evidence="2" key="1">
    <citation type="journal article" date="2021" name="Proc. Natl. Acad. Sci. U.S.A.">
        <title>A Catalog of Tens of Thousands of Viruses from Human Metagenomes Reveals Hidden Associations with Chronic Diseases.</title>
        <authorList>
            <person name="Tisza M.J."/>
            <person name="Buck C.B."/>
        </authorList>
    </citation>
    <scope>NUCLEOTIDE SEQUENCE</scope>
    <source>
        <strain evidence="2">CtkfK18</strain>
    </source>
</reference>